<accession>A0A1Q3AFD3</accession>
<comment type="caution">
    <text evidence="2">The sequence shown here is derived from an EMBL/GenBank/DDBJ whole genome shotgun (WGS) entry which is preliminary data.</text>
</comment>
<protein>
    <submittedName>
        <fullName evidence="2">Uncharacterized protein</fullName>
    </submittedName>
</protein>
<feature type="compositionally biased region" description="Polar residues" evidence="1">
    <location>
        <begin position="126"/>
        <end position="149"/>
    </location>
</feature>
<gene>
    <name evidence="2" type="ORF">ZYGR_0AL01860</name>
</gene>
<evidence type="ECO:0000256" key="1">
    <source>
        <dbReference type="SAM" id="MobiDB-lite"/>
    </source>
</evidence>
<reference evidence="2 3" key="1">
    <citation type="submission" date="2016-08" db="EMBL/GenBank/DDBJ databases">
        <title>Draft genome sequence of allopolyploid Zygosaccharomyces rouxii.</title>
        <authorList>
            <person name="Watanabe J."/>
            <person name="Uehara K."/>
            <person name="Mogi Y."/>
            <person name="Tsukioka Y."/>
        </authorList>
    </citation>
    <scope>NUCLEOTIDE SEQUENCE [LARGE SCALE GENOMIC DNA]</scope>
    <source>
        <strain evidence="2 3">NBRC 110957</strain>
    </source>
</reference>
<dbReference type="AlphaFoldDB" id="A0A1Q3AFD3"/>
<organism evidence="2 3">
    <name type="scientific">Zygosaccharomyces rouxii</name>
    <dbReference type="NCBI Taxonomy" id="4956"/>
    <lineage>
        <taxon>Eukaryota</taxon>
        <taxon>Fungi</taxon>
        <taxon>Dikarya</taxon>
        <taxon>Ascomycota</taxon>
        <taxon>Saccharomycotina</taxon>
        <taxon>Saccharomycetes</taxon>
        <taxon>Saccharomycetales</taxon>
        <taxon>Saccharomycetaceae</taxon>
        <taxon>Zygosaccharomyces</taxon>
    </lineage>
</organism>
<evidence type="ECO:0000313" key="3">
    <source>
        <dbReference type="Proteomes" id="UP000187013"/>
    </source>
</evidence>
<evidence type="ECO:0000313" key="2">
    <source>
        <dbReference type="EMBL" id="GAV54454.1"/>
    </source>
</evidence>
<dbReference type="EMBL" id="BDGX01000038">
    <property type="protein sequence ID" value="GAV54454.1"/>
    <property type="molecule type" value="Genomic_DNA"/>
</dbReference>
<name>A0A1Q3AFD3_ZYGRO</name>
<feature type="region of interest" description="Disordered" evidence="1">
    <location>
        <begin position="51"/>
        <end position="75"/>
    </location>
</feature>
<dbReference type="Proteomes" id="UP000187013">
    <property type="component" value="Unassembled WGS sequence"/>
</dbReference>
<sequence length="401" mass="45041">MKFLKKNKKFRGKKSGILLDLNFVPPLRNSNNPLLEQPISKQEKGVEASEVTSQTVEINRASTSTRRGSDSTNINKYLPCDKVSLERFSGIEEFSKPKCYDKELCPEKGSVEAGRKGSGSKHKSTINRNTRQAGSGKQSSQKDGISSDHNLGKFREKRRSSLKLVTQISKAGYKISTSTKTTISKLFPGIKQTTPSIHQYDTIWNVVSASKERDLDVGGKKNPNFKSSAKPAQEVGIRCNAKKISKGSRFPCEKNDSTFAAKVEPEPIIKTKVKKVRHRHETKIVRLKKERTQCTADEQPKITELAHISSIQERKTSLPDDKTEVKNDNIEDTTLEKTIITLRTLQNCVQHQTHCQSPIYQKLLQLNNQSTDTCRNTSKPKARAWGFKSIELDGTFSVFLC</sequence>
<feature type="region of interest" description="Disordered" evidence="1">
    <location>
        <begin position="109"/>
        <end position="158"/>
    </location>
</feature>
<proteinExistence type="predicted"/>